<organism evidence="1 2">
    <name type="scientific">Rhizomicrobium palustre</name>
    <dbReference type="NCBI Taxonomy" id="189966"/>
    <lineage>
        <taxon>Bacteria</taxon>
        <taxon>Pseudomonadati</taxon>
        <taxon>Pseudomonadota</taxon>
        <taxon>Alphaproteobacteria</taxon>
        <taxon>Micropepsales</taxon>
        <taxon>Micropepsaceae</taxon>
        <taxon>Rhizomicrobium</taxon>
    </lineage>
</organism>
<accession>A0A846MVM7</accession>
<comment type="caution">
    <text evidence="1">The sequence shown here is derived from an EMBL/GenBank/DDBJ whole genome shotgun (WGS) entry which is preliminary data.</text>
</comment>
<keyword evidence="2" id="KW-1185">Reference proteome</keyword>
<proteinExistence type="predicted"/>
<gene>
    <name evidence="1" type="ORF">FHS83_000926</name>
</gene>
<evidence type="ECO:0000313" key="2">
    <source>
        <dbReference type="Proteomes" id="UP000570514"/>
    </source>
</evidence>
<protein>
    <submittedName>
        <fullName evidence="1">Uncharacterized protein</fullName>
    </submittedName>
</protein>
<reference evidence="1 2" key="1">
    <citation type="submission" date="2020-03" db="EMBL/GenBank/DDBJ databases">
        <title>Genomic Encyclopedia of Type Strains, Phase IV (KMG-IV): sequencing the most valuable type-strain genomes for metagenomic binning, comparative biology and taxonomic classification.</title>
        <authorList>
            <person name="Goeker M."/>
        </authorList>
    </citation>
    <scope>NUCLEOTIDE SEQUENCE [LARGE SCALE GENOMIC DNA]</scope>
    <source>
        <strain evidence="1 2">DSM 19867</strain>
    </source>
</reference>
<dbReference type="Proteomes" id="UP000570514">
    <property type="component" value="Unassembled WGS sequence"/>
</dbReference>
<name>A0A846MVM7_9PROT</name>
<sequence>MGSGDANNWRSLKEALWEFTPRDLQIKYKDALEAWRRAGSPSRFVRYSSATASRDFAQQHGRKLFHDKKVHGKNLQEALRKDLVSGALRAEGCPGSPNAQRVPIRADAWRLARFRSWEYSTIALPGEPSLFFNVRISLAPEKAADRQCIARADAETACREWLIALMGANPEQRPKPKAHYQRDALSRFEGLSIRSFHRAWDAAIEITGSQWNLAGRPKKSPQAKSKRQ</sequence>
<evidence type="ECO:0000313" key="1">
    <source>
        <dbReference type="EMBL" id="NIK87608.1"/>
    </source>
</evidence>
<dbReference type="AlphaFoldDB" id="A0A846MVM7"/>
<dbReference type="EMBL" id="JAASRM010000001">
    <property type="protein sequence ID" value="NIK87608.1"/>
    <property type="molecule type" value="Genomic_DNA"/>
</dbReference>